<comment type="caution">
    <text evidence="6">The sequence shown here is derived from an EMBL/GenBank/DDBJ whole genome shotgun (WGS) entry which is preliminary data.</text>
</comment>
<dbReference type="InterPro" id="IPR019734">
    <property type="entry name" value="TPR_rpt"/>
</dbReference>
<evidence type="ECO:0000259" key="5">
    <source>
        <dbReference type="PROSITE" id="PS50011"/>
    </source>
</evidence>
<dbReference type="InterPro" id="IPR024983">
    <property type="entry name" value="CHAT_dom"/>
</dbReference>
<feature type="repeat" description="TPR" evidence="4">
    <location>
        <begin position="614"/>
        <end position="647"/>
    </location>
</feature>
<dbReference type="InterPro" id="IPR011990">
    <property type="entry name" value="TPR-like_helical_dom_sf"/>
</dbReference>
<dbReference type="PANTHER" id="PTHR10098">
    <property type="entry name" value="RAPSYN-RELATED"/>
    <property type="match status" value="1"/>
</dbReference>
<dbReference type="Gene3D" id="1.10.510.10">
    <property type="entry name" value="Transferase(Phosphotransferase) domain 1"/>
    <property type="match status" value="1"/>
</dbReference>
<name>A0ABV4XIN4_9CYAN</name>
<dbReference type="CDD" id="cd14014">
    <property type="entry name" value="STKc_PknB_like"/>
    <property type="match status" value="1"/>
</dbReference>
<evidence type="ECO:0000256" key="2">
    <source>
        <dbReference type="ARBA" id="ARBA00022771"/>
    </source>
</evidence>
<keyword evidence="4" id="KW-0802">TPR repeat</keyword>
<dbReference type="SUPFAM" id="SSF48452">
    <property type="entry name" value="TPR-like"/>
    <property type="match status" value="3"/>
</dbReference>
<sequence>MSSWVCRFCSATNRNSATFCCACGVPVELKTLTATNLFLPLGTQLQQANFSVGKVLGQGNFTITYMGSDNLLRRPVVIKEFFPQGCDRHILTVQPSNSITAANYQSAKSKFLHEARVISQIQHSGIVKVYTCFEENNTGYIVTEFLRGKTLLKLVEERGFLLEKEALDYIQQVGKALAITHQANLLHLDIKPENIILTDDGCVVLIEFGTAKEYATQLMGTYLLVTLTSGYAALEQYTPHTNRGCYTDVHALAATLYDLLTGKVPISAIERAKGVELIPPHRLNPKVSRGVSDAVMRSLAIRVGERSQSVGDFLRELDGSKWEKYKSEASRLLKQAFEEYYKGQFEEALSSSQQALNIYKKLKDALGEVSALINVGEALFQLGRYNEANIYYNQSLNYLRNIPTFNDEIKVLLSKTLGCLGKINIVVGDYKKAIDFLNQELMIALEIKDRQEEVAALGNLVIAYFNLGDFGNGLDCSQHILDLARSIPDRRLEGAAFGNLGLTYYAVADYDQAIKCFEKQLEIARDIKDPYQEGNALGNLGPIYFALENFAKAIEYHSQHLVVLETIKNPLGKLGSLTNLGHIHWVLKHYVESISYYTESLSLARQLKNRKAEVAVLSGLGIAFLSQKDYRSAIQHFEDCVTIARQLKDKFDESINLNNLGLALFEFGDFTNSEKALHDCIKTCQWLRETLSRRDAEKVSIFERQTRAYLLLQEVLIAQNKTEEALEIAEQGRARAFAELLAERLSEQVATQTTETIKLVSSEPPSIKQIKQIAKAQNATIVEYSISEAYEIIELGSSRYSSLKEAGLINSGSRQFIRLTGELKIFIWLIKPTGEITFKERDIRPELDSLDSSLEDIILKARHCIGIIDEERNQAVDTRVNTTVINQSIYPELQQLYRILIEPIAESLPTDPNAHVIFIPQGSLFLVPFPALQHPKTNQHLVEQHTIVISPSIQVLNLTSQQRQRIASIHNLLLHTEDILIVGNPTMPTIPLTKISLKQLAGAEGEAKAIASLLKTQPITGAAATKVDIVQKMSKAKLIHLSTHGLLNDIRQLGVPGAIALAPSEGDNGFLTTGEILELKLNAFLIVLSCCHTGQGKITGDGVIGLSRSFITAGVPNLIVSLWSINDRSSALLMIKFYEILQKGTSVAIALSQAQRWLLNATSDELLKSMITHFCLDITHLTPTQKADLEEGLEKWRSPYHWAAFSVIGQAGSHQEKV</sequence>
<dbReference type="PANTHER" id="PTHR10098:SF108">
    <property type="entry name" value="TETRATRICOPEPTIDE REPEAT PROTEIN 28"/>
    <property type="match status" value="1"/>
</dbReference>
<dbReference type="InterPro" id="IPR008271">
    <property type="entry name" value="Ser/Thr_kinase_AS"/>
</dbReference>
<dbReference type="InterPro" id="IPR001876">
    <property type="entry name" value="Znf_RanBP2"/>
</dbReference>
<accession>A0ABV4XIN4</accession>
<dbReference type="PROSITE" id="PS50005">
    <property type="entry name" value="TPR"/>
    <property type="match status" value="2"/>
</dbReference>
<keyword evidence="2" id="KW-0863">Zinc-finger</keyword>
<keyword evidence="7" id="KW-1185">Reference proteome</keyword>
<evidence type="ECO:0000313" key="7">
    <source>
        <dbReference type="Proteomes" id="UP001576784"/>
    </source>
</evidence>
<proteinExistence type="predicted"/>
<dbReference type="PROSITE" id="PS01358">
    <property type="entry name" value="ZF_RANBP2_1"/>
    <property type="match status" value="1"/>
</dbReference>
<dbReference type="Gene3D" id="1.25.40.10">
    <property type="entry name" value="Tetratricopeptide repeat domain"/>
    <property type="match status" value="3"/>
</dbReference>
<dbReference type="Proteomes" id="UP001576784">
    <property type="component" value="Unassembled WGS sequence"/>
</dbReference>
<evidence type="ECO:0000313" key="6">
    <source>
        <dbReference type="EMBL" id="MFB2891580.1"/>
    </source>
</evidence>
<keyword evidence="1" id="KW-0479">Metal-binding</keyword>
<dbReference type="Pfam" id="PF00069">
    <property type="entry name" value="Pkinase"/>
    <property type="match status" value="1"/>
</dbReference>
<reference evidence="6 7" key="1">
    <citation type="submission" date="2024-09" db="EMBL/GenBank/DDBJ databases">
        <title>Floridaenema gen nov. (Aerosakkonemataceae, Aerosakkonematales ord. nov., Cyanobacteria) from benthic tropical and subtropical fresh waters, with the description of four new species.</title>
        <authorList>
            <person name="Moretto J.A."/>
            <person name="Berthold D.E."/>
            <person name="Lefler F.W."/>
            <person name="Huang I.-S."/>
            <person name="Laughinghouse H. IV."/>
        </authorList>
    </citation>
    <scope>NUCLEOTIDE SEQUENCE [LARGE SCALE GENOMIC DNA]</scope>
    <source>
        <strain evidence="6 7">BLCC-F50</strain>
    </source>
</reference>
<keyword evidence="3" id="KW-0862">Zinc</keyword>
<dbReference type="PROSITE" id="PS50011">
    <property type="entry name" value="PROTEIN_KINASE_DOM"/>
    <property type="match status" value="1"/>
</dbReference>
<dbReference type="SUPFAM" id="SSF56112">
    <property type="entry name" value="Protein kinase-like (PK-like)"/>
    <property type="match status" value="1"/>
</dbReference>
<dbReference type="Pfam" id="PF13424">
    <property type="entry name" value="TPR_12"/>
    <property type="match status" value="3"/>
</dbReference>
<dbReference type="RefSeq" id="WP_413261258.1">
    <property type="nucleotide sequence ID" value="NZ_JBHFNR010000015.1"/>
</dbReference>
<evidence type="ECO:0000256" key="4">
    <source>
        <dbReference type="PROSITE-ProRule" id="PRU00339"/>
    </source>
</evidence>
<dbReference type="InterPro" id="IPR000719">
    <property type="entry name" value="Prot_kinase_dom"/>
</dbReference>
<dbReference type="Pfam" id="PF12770">
    <property type="entry name" value="CHAT"/>
    <property type="match status" value="1"/>
</dbReference>
<gene>
    <name evidence="6" type="ORF">ACE1CI_01415</name>
</gene>
<evidence type="ECO:0000256" key="3">
    <source>
        <dbReference type="ARBA" id="ARBA00022833"/>
    </source>
</evidence>
<dbReference type="SMART" id="SM00028">
    <property type="entry name" value="TPR"/>
    <property type="match status" value="8"/>
</dbReference>
<dbReference type="EMBL" id="JBHFNR010000015">
    <property type="protein sequence ID" value="MFB2891580.1"/>
    <property type="molecule type" value="Genomic_DNA"/>
</dbReference>
<dbReference type="InterPro" id="IPR011009">
    <property type="entry name" value="Kinase-like_dom_sf"/>
</dbReference>
<dbReference type="PROSITE" id="PS00108">
    <property type="entry name" value="PROTEIN_KINASE_ST"/>
    <property type="match status" value="1"/>
</dbReference>
<feature type="repeat" description="TPR" evidence="4">
    <location>
        <begin position="494"/>
        <end position="527"/>
    </location>
</feature>
<protein>
    <submittedName>
        <fullName evidence="6">CHAT domain-containing protein</fullName>
    </submittedName>
</protein>
<organism evidence="6 7">
    <name type="scientific">Floridaenema flaviceps BLCC-F50</name>
    <dbReference type="NCBI Taxonomy" id="3153642"/>
    <lineage>
        <taxon>Bacteria</taxon>
        <taxon>Bacillati</taxon>
        <taxon>Cyanobacteriota</taxon>
        <taxon>Cyanophyceae</taxon>
        <taxon>Oscillatoriophycideae</taxon>
        <taxon>Aerosakkonematales</taxon>
        <taxon>Aerosakkonemataceae</taxon>
        <taxon>Floridanema</taxon>
        <taxon>Floridanema flaviceps</taxon>
    </lineage>
</organism>
<dbReference type="SMART" id="SM00220">
    <property type="entry name" value="S_TKc"/>
    <property type="match status" value="1"/>
</dbReference>
<evidence type="ECO:0000256" key="1">
    <source>
        <dbReference type="ARBA" id="ARBA00022723"/>
    </source>
</evidence>
<feature type="domain" description="Protein kinase" evidence="5">
    <location>
        <begin position="50"/>
        <end position="341"/>
    </location>
</feature>